<gene>
    <name evidence="8" type="ORF">J437_LFUL008761</name>
</gene>
<dbReference type="Pfam" id="PF01150">
    <property type="entry name" value="GDA1_CD39"/>
    <property type="match status" value="1"/>
</dbReference>
<dbReference type="PANTHER" id="PTHR11782">
    <property type="entry name" value="ADENOSINE/GUANOSINE DIPHOSPHATASE"/>
    <property type="match status" value="1"/>
</dbReference>
<feature type="transmembrane region" description="Helical" evidence="7">
    <location>
        <begin position="39"/>
        <end position="58"/>
    </location>
</feature>
<protein>
    <recommendedName>
        <fullName evidence="3">nucleoside diphosphate phosphatase</fullName>
        <ecNumber evidence="3">3.6.1.6</ecNumber>
    </recommendedName>
</protein>
<feature type="region of interest" description="Disordered" evidence="6">
    <location>
        <begin position="1"/>
        <end position="29"/>
    </location>
</feature>
<dbReference type="GO" id="GO:0017110">
    <property type="term" value="F:nucleoside diphosphate phosphatase activity"/>
    <property type="evidence" value="ECO:0007669"/>
    <property type="project" value="UniProtKB-EC"/>
</dbReference>
<evidence type="ECO:0000313" key="8">
    <source>
        <dbReference type="EMBL" id="KAG8227954.1"/>
    </source>
</evidence>
<keyword evidence="9" id="KW-1185">Reference proteome</keyword>
<feature type="binding site" evidence="5">
    <location>
        <begin position="239"/>
        <end position="243"/>
    </location>
    <ligand>
        <name>ATP</name>
        <dbReference type="ChEBI" id="CHEBI:30616"/>
    </ligand>
</feature>
<evidence type="ECO:0000256" key="3">
    <source>
        <dbReference type="ARBA" id="ARBA00038863"/>
    </source>
</evidence>
<reference evidence="8" key="2">
    <citation type="submission" date="2017-10" db="EMBL/GenBank/DDBJ databases">
        <title>Ladona fulva Genome sequencing and assembly.</title>
        <authorList>
            <person name="Murali S."/>
            <person name="Richards S."/>
            <person name="Bandaranaike D."/>
            <person name="Bellair M."/>
            <person name="Blankenburg K."/>
            <person name="Chao H."/>
            <person name="Dinh H."/>
            <person name="Doddapaneni H."/>
            <person name="Dugan-Rocha S."/>
            <person name="Elkadiri S."/>
            <person name="Gnanaolivu R."/>
            <person name="Hernandez B."/>
            <person name="Skinner E."/>
            <person name="Javaid M."/>
            <person name="Lee S."/>
            <person name="Li M."/>
            <person name="Ming W."/>
            <person name="Munidasa M."/>
            <person name="Muniz J."/>
            <person name="Nguyen L."/>
            <person name="Hughes D."/>
            <person name="Osuji N."/>
            <person name="Pu L.-L."/>
            <person name="Puazo M."/>
            <person name="Qu C."/>
            <person name="Quiroz J."/>
            <person name="Raj R."/>
            <person name="Weissenberger G."/>
            <person name="Xin Y."/>
            <person name="Zou X."/>
            <person name="Han Y."/>
            <person name="Worley K."/>
            <person name="Muzny D."/>
            <person name="Gibbs R."/>
        </authorList>
    </citation>
    <scope>NUCLEOTIDE SEQUENCE</scope>
    <source>
        <strain evidence="8">Sampled in the wild</strain>
    </source>
</reference>
<keyword evidence="2" id="KW-0378">Hydrolase</keyword>
<keyword evidence="7" id="KW-0472">Membrane</keyword>
<dbReference type="Gene3D" id="3.30.420.40">
    <property type="match status" value="1"/>
</dbReference>
<dbReference type="EC" id="3.6.1.6" evidence="3"/>
<dbReference type="Proteomes" id="UP000792457">
    <property type="component" value="Unassembled WGS sequence"/>
</dbReference>
<keyword evidence="5" id="KW-0067">ATP-binding</keyword>
<organism evidence="8 9">
    <name type="scientific">Ladona fulva</name>
    <name type="common">Scarce chaser dragonfly</name>
    <name type="synonym">Libellula fulva</name>
    <dbReference type="NCBI Taxonomy" id="123851"/>
    <lineage>
        <taxon>Eukaryota</taxon>
        <taxon>Metazoa</taxon>
        <taxon>Ecdysozoa</taxon>
        <taxon>Arthropoda</taxon>
        <taxon>Hexapoda</taxon>
        <taxon>Insecta</taxon>
        <taxon>Pterygota</taxon>
        <taxon>Palaeoptera</taxon>
        <taxon>Odonata</taxon>
        <taxon>Epiprocta</taxon>
        <taxon>Anisoptera</taxon>
        <taxon>Libelluloidea</taxon>
        <taxon>Libellulidae</taxon>
        <taxon>Ladona</taxon>
    </lineage>
</organism>
<sequence length="278" mass="30364">MDNSGSVRRRKLGNDDPSMSSKHSQQSKNGKGALSLQKFFLILIIFVTSIIIIIGSYYQVLPWSVYTHGTNALDNLALTLGIQKHTHAVIIDAGSTGSRVLAFTFHQSYGGNLKLDKELFVEVKPGLSSFADNPEKGAETIVELLNKAKEEIPPAAWKDTPLTIKATAGLRLLPSHKAENLLNEVREVCLASEFHCTNASVSIMDGVDEGLFSWFTVNFLLDRLGGNADNTVAALDLGGGSTQITFALPNKKELLKDVPSKYVHKVSAFHRILSVYTH</sequence>
<name>A0A8K0K5M3_LADFU</name>
<evidence type="ECO:0000256" key="1">
    <source>
        <dbReference type="ARBA" id="ARBA00009283"/>
    </source>
</evidence>
<comment type="caution">
    <text evidence="8">The sequence shown here is derived from an EMBL/GenBank/DDBJ whole genome shotgun (WGS) entry which is preliminary data.</text>
</comment>
<dbReference type="EMBL" id="KZ308351">
    <property type="protein sequence ID" value="KAG8227954.1"/>
    <property type="molecule type" value="Genomic_DNA"/>
</dbReference>
<accession>A0A8K0K5M3</accession>
<evidence type="ECO:0000256" key="4">
    <source>
        <dbReference type="PIRSR" id="PIRSR600407-1"/>
    </source>
</evidence>
<keyword evidence="7" id="KW-1133">Transmembrane helix</keyword>
<dbReference type="Gene3D" id="3.30.420.150">
    <property type="entry name" value="Exopolyphosphatase. Domain 2"/>
    <property type="match status" value="1"/>
</dbReference>
<proteinExistence type="inferred from homology"/>
<evidence type="ECO:0000256" key="5">
    <source>
        <dbReference type="PIRSR" id="PIRSR600407-2"/>
    </source>
</evidence>
<dbReference type="GO" id="GO:0005524">
    <property type="term" value="F:ATP binding"/>
    <property type="evidence" value="ECO:0007669"/>
    <property type="project" value="UniProtKB-KW"/>
</dbReference>
<dbReference type="OrthoDB" id="6372431at2759"/>
<dbReference type="FunFam" id="3.30.420.40:FF:000052">
    <property type="entry name" value="Ectonucleoside triphosphate diphosphohydrolase 5"/>
    <property type="match status" value="1"/>
</dbReference>
<comment type="similarity">
    <text evidence="1">Belongs to the GDA1/CD39 NTPase family.</text>
</comment>
<feature type="compositionally biased region" description="Polar residues" evidence="6">
    <location>
        <begin position="17"/>
        <end position="29"/>
    </location>
</feature>
<evidence type="ECO:0000313" key="9">
    <source>
        <dbReference type="Proteomes" id="UP000792457"/>
    </source>
</evidence>
<dbReference type="AlphaFoldDB" id="A0A8K0K5M3"/>
<feature type="non-terminal residue" evidence="8">
    <location>
        <position position="1"/>
    </location>
</feature>
<keyword evidence="5" id="KW-0547">Nucleotide-binding</keyword>
<evidence type="ECO:0000256" key="2">
    <source>
        <dbReference type="ARBA" id="ARBA00022801"/>
    </source>
</evidence>
<evidence type="ECO:0000256" key="6">
    <source>
        <dbReference type="SAM" id="MobiDB-lite"/>
    </source>
</evidence>
<dbReference type="PANTHER" id="PTHR11782:SF127">
    <property type="entry name" value="NTPASE, ISOFORM F"/>
    <property type="match status" value="1"/>
</dbReference>
<evidence type="ECO:0000256" key="7">
    <source>
        <dbReference type="SAM" id="Phobius"/>
    </source>
</evidence>
<keyword evidence="7" id="KW-0812">Transmembrane</keyword>
<dbReference type="InterPro" id="IPR000407">
    <property type="entry name" value="GDA1_CD39_NTPase"/>
</dbReference>
<feature type="active site" description="Proton acceptor" evidence="4">
    <location>
        <position position="209"/>
    </location>
</feature>
<reference evidence="8" key="1">
    <citation type="submission" date="2013-04" db="EMBL/GenBank/DDBJ databases">
        <authorList>
            <person name="Qu J."/>
            <person name="Murali S.C."/>
            <person name="Bandaranaike D."/>
            <person name="Bellair M."/>
            <person name="Blankenburg K."/>
            <person name="Chao H."/>
            <person name="Dinh H."/>
            <person name="Doddapaneni H."/>
            <person name="Downs B."/>
            <person name="Dugan-Rocha S."/>
            <person name="Elkadiri S."/>
            <person name="Gnanaolivu R.D."/>
            <person name="Hernandez B."/>
            <person name="Javaid M."/>
            <person name="Jayaseelan J.C."/>
            <person name="Lee S."/>
            <person name="Li M."/>
            <person name="Ming W."/>
            <person name="Munidasa M."/>
            <person name="Muniz J."/>
            <person name="Nguyen L."/>
            <person name="Ongeri F."/>
            <person name="Osuji N."/>
            <person name="Pu L.-L."/>
            <person name="Puazo M."/>
            <person name="Qu C."/>
            <person name="Quiroz J."/>
            <person name="Raj R."/>
            <person name="Weissenberger G."/>
            <person name="Xin Y."/>
            <person name="Zou X."/>
            <person name="Han Y."/>
            <person name="Richards S."/>
            <person name="Worley K."/>
            <person name="Muzny D."/>
            <person name="Gibbs R."/>
        </authorList>
    </citation>
    <scope>NUCLEOTIDE SEQUENCE</scope>
    <source>
        <strain evidence="8">Sampled in the wild</strain>
    </source>
</reference>